<evidence type="ECO:0000256" key="1">
    <source>
        <dbReference type="SAM" id="MobiDB-lite"/>
    </source>
</evidence>
<keyword evidence="4" id="KW-0436">Ligase</keyword>
<dbReference type="SUPFAM" id="SSF56801">
    <property type="entry name" value="Acetyl-CoA synthetase-like"/>
    <property type="match status" value="1"/>
</dbReference>
<dbReference type="PANTHER" id="PTHR43767">
    <property type="entry name" value="LONG-CHAIN-FATTY-ACID--COA LIGASE"/>
    <property type="match status" value="1"/>
</dbReference>
<dbReference type="InterPro" id="IPR045851">
    <property type="entry name" value="AMP-bd_C_sf"/>
</dbReference>
<name>A0ABW9ITC9_STRGJ</name>
<dbReference type="InterPro" id="IPR020845">
    <property type="entry name" value="AMP-binding_CS"/>
</dbReference>
<dbReference type="CDD" id="cd17631">
    <property type="entry name" value="FACL_FadD13-like"/>
    <property type="match status" value="1"/>
</dbReference>
<accession>A0ABW9ITC9</accession>
<dbReference type="Gene3D" id="3.30.300.30">
    <property type="match status" value="1"/>
</dbReference>
<proteinExistence type="predicted"/>
<dbReference type="InterPro" id="IPR025110">
    <property type="entry name" value="AMP-bd_C"/>
</dbReference>
<organism evidence="4 5">
    <name type="scientific">Streptomyces galilaeus</name>
    <dbReference type="NCBI Taxonomy" id="33899"/>
    <lineage>
        <taxon>Bacteria</taxon>
        <taxon>Bacillati</taxon>
        <taxon>Actinomycetota</taxon>
        <taxon>Actinomycetes</taxon>
        <taxon>Kitasatosporales</taxon>
        <taxon>Streptomycetaceae</taxon>
        <taxon>Streptomyces</taxon>
    </lineage>
</organism>
<evidence type="ECO:0000259" key="2">
    <source>
        <dbReference type="Pfam" id="PF00501"/>
    </source>
</evidence>
<keyword evidence="5" id="KW-1185">Reference proteome</keyword>
<dbReference type="EMBL" id="JBJVNE010000016">
    <property type="protein sequence ID" value="MFM9650284.1"/>
    <property type="molecule type" value="Genomic_DNA"/>
</dbReference>
<evidence type="ECO:0000313" key="4">
    <source>
        <dbReference type="EMBL" id="MFM9650284.1"/>
    </source>
</evidence>
<dbReference type="InterPro" id="IPR000873">
    <property type="entry name" value="AMP-dep_synth/lig_dom"/>
</dbReference>
<feature type="compositionally biased region" description="Basic and acidic residues" evidence="1">
    <location>
        <begin position="32"/>
        <end position="45"/>
    </location>
</feature>
<dbReference type="GO" id="GO:0016874">
    <property type="term" value="F:ligase activity"/>
    <property type="evidence" value="ECO:0007669"/>
    <property type="project" value="UniProtKB-KW"/>
</dbReference>
<feature type="domain" description="AMP-binding enzyme C-terminal" evidence="3">
    <location>
        <begin position="475"/>
        <end position="550"/>
    </location>
</feature>
<feature type="domain" description="AMP-dependent synthetase/ligase" evidence="2">
    <location>
        <begin position="82"/>
        <end position="425"/>
    </location>
</feature>
<dbReference type="InterPro" id="IPR050237">
    <property type="entry name" value="ATP-dep_AMP-bd_enzyme"/>
</dbReference>
<sequence>MRNEGLGSWPARRARKTPHRTALIHGDPPAVRGERSTVHGERSAADGDLPTIAGGRSTVRGELSTARGELSTVHGEVSAVRDEPSTIHGERSTDYCTLHTRTTRLAHALRARGVRRGDRVAYLGPNHPSYLETLFGAGVLGAVFVPLNIRLAGPEIAYQLADSGAKALVYGPAHAGLVAGLPGSTDVRTYLEVGAEYEEALVSAAQDPIDEPVGADDTCIIMYTSGTTGRPKGAMLTHGNVTWNALNVLVDHDLITDERALVSAPLFHTAGLNMLTLPVLLKGGTCVLVESFDPDTTFDLIERHRITFMFGVPTMFDQISRHPRWPAADLSSLRILTCGGSPVPTPLIDAYQERGLTFLQGYGMTEAAPGTLFLDAEHAVTKAGSAGVPHFFSDVRVVRPDLAPVQTGETGEVMVRGPHVMSGYWGLPEETAASFADGWFRSGDAARVDEDGYVYIVDRMKDMIISGGENVYPAEIEDLLLTHPDIVECAVIGVPDDKWGEVPRAVVVPREGTSPDPDEILASLAGRLAKYKIPKSVVIADELPRTASGKLLKSRVRKRFGNNS</sequence>
<comment type="caution">
    <text evidence="4">The sequence shown here is derived from an EMBL/GenBank/DDBJ whole genome shotgun (WGS) entry which is preliminary data.</text>
</comment>
<feature type="region of interest" description="Disordered" evidence="1">
    <location>
        <begin position="1"/>
        <end position="52"/>
    </location>
</feature>
<gene>
    <name evidence="4" type="ORF">ACKI1S_29560</name>
</gene>
<dbReference type="PROSITE" id="PS00455">
    <property type="entry name" value="AMP_BINDING"/>
    <property type="match status" value="1"/>
</dbReference>
<protein>
    <submittedName>
        <fullName evidence="4">Long-chain fatty acid--CoA ligase</fullName>
    </submittedName>
</protein>
<evidence type="ECO:0000313" key="5">
    <source>
        <dbReference type="Proteomes" id="UP001631993"/>
    </source>
</evidence>
<dbReference type="NCBIfam" id="NF004837">
    <property type="entry name" value="PRK06187.1"/>
    <property type="match status" value="1"/>
</dbReference>
<dbReference type="Proteomes" id="UP001631993">
    <property type="component" value="Unassembled WGS sequence"/>
</dbReference>
<reference evidence="4 5" key="1">
    <citation type="submission" date="2024-12" db="EMBL/GenBank/DDBJ databases">
        <title>Forecasting of Potato common scab and diversities of Pathogenic streptomyces spp. in china.</title>
        <authorList>
            <person name="Handique U."/>
            <person name="Wu J."/>
        </authorList>
    </citation>
    <scope>NUCLEOTIDE SEQUENCE [LARGE SCALE GENOMIC DNA]</scope>
    <source>
        <strain evidence="4 5">ZRIMU1585</strain>
    </source>
</reference>
<dbReference type="Pfam" id="PF13193">
    <property type="entry name" value="AMP-binding_C"/>
    <property type="match status" value="1"/>
</dbReference>
<evidence type="ECO:0000259" key="3">
    <source>
        <dbReference type="Pfam" id="PF13193"/>
    </source>
</evidence>
<dbReference type="InterPro" id="IPR042099">
    <property type="entry name" value="ANL_N_sf"/>
</dbReference>
<dbReference type="RefSeq" id="WP_369279874.1">
    <property type="nucleotide sequence ID" value="NZ_JBJVMW010000012.1"/>
</dbReference>
<dbReference type="Pfam" id="PF00501">
    <property type="entry name" value="AMP-binding"/>
    <property type="match status" value="1"/>
</dbReference>
<dbReference type="PANTHER" id="PTHR43767:SF1">
    <property type="entry name" value="NONRIBOSOMAL PEPTIDE SYNTHASE PES1 (EUROFUNG)-RELATED"/>
    <property type="match status" value="1"/>
</dbReference>
<dbReference type="Gene3D" id="3.40.50.12780">
    <property type="entry name" value="N-terminal domain of ligase-like"/>
    <property type="match status" value="1"/>
</dbReference>